<proteinExistence type="predicted"/>
<name>A0A1S1Z1R1_FLAPC</name>
<dbReference type="PANTHER" id="PTHR35102">
    <property type="entry name" value="E3 UBIQUITIN-PROTEIN LIGASE"/>
    <property type="match status" value="1"/>
</dbReference>
<comment type="caution">
    <text evidence="3">The sequence shown here is derived from an EMBL/GenBank/DDBJ whole genome shotgun (WGS) entry which is preliminary data.</text>
</comment>
<dbReference type="AlphaFoldDB" id="A0A1S1Z1R1"/>
<dbReference type="Proteomes" id="UP000179797">
    <property type="component" value="Unassembled WGS sequence"/>
</dbReference>
<feature type="domain" description="DUF2062" evidence="2">
    <location>
        <begin position="25"/>
        <end position="148"/>
    </location>
</feature>
<sequence>MDNILKRIKLSVKHHITHRILIPLRTLLRQGMTPHLLAWSVTVGLLIGSSPLLGICTWLCILAASIFRLNQFAIQIANYAVSPIQVFLIIPYIKAGTSLFGNSAKGVTLEKIQEALDIGIFHGIKEMGILMIQGAAVWIVVSAIIALPMQLLLRIAFRKMLKNMNSSEENKVTE</sequence>
<keyword evidence="1" id="KW-0812">Transmembrane</keyword>
<feature type="transmembrane region" description="Helical" evidence="1">
    <location>
        <begin position="135"/>
        <end position="157"/>
    </location>
</feature>
<evidence type="ECO:0000313" key="4">
    <source>
        <dbReference type="Proteomes" id="UP000179797"/>
    </source>
</evidence>
<protein>
    <recommendedName>
        <fullName evidence="2">DUF2062 domain-containing protein</fullName>
    </recommendedName>
</protein>
<dbReference type="STRING" id="915059.NH26_13075"/>
<dbReference type="PANTHER" id="PTHR35102:SF1">
    <property type="entry name" value="E3 UBIQUITIN-PROTEIN LIGASE"/>
    <property type="match status" value="1"/>
</dbReference>
<dbReference type="EMBL" id="JRYR02000001">
    <property type="protein sequence ID" value="OHX67206.1"/>
    <property type="molecule type" value="Genomic_DNA"/>
</dbReference>
<reference evidence="3 4" key="1">
    <citation type="journal article" date="2012" name="Int. J. Syst. Evol. Microbiol.">
        <title>Flammeovirga pacifica sp. nov., isolated from deep-sea sediment.</title>
        <authorList>
            <person name="Xu H."/>
            <person name="Fu Y."/>
            <person name="Yang N."/>
            <person name="Ding Z."/>
            <person name="Lai Q."/>
            <person name="Zeng R."/>
        </authorList>
    </citation>
    <scope>NUCLEOTIDE SEQUENCE [LARGE SCALE GENOMIC DNA]</scope>
    <source>
        <strain evidence="4">DSM 24597 / LMG 26175 / WPAGA1</strain>
    </source>
</reference>
<dbReference type="InterPro" id="IPR018639">
    <property type="entry name" value="DUF2062"/>
</dbReference>
<gene>
    <name evidence="3" type="ORF">NH26_13075</name>
</gene>
<organism evidence="3 4">
    <name type="scientific">Flammeovirga pacifica</name>
    <dbReference type="NCBI Taxonomy" id="915059"/>
    <lineage>
        <taxon>Bacteria</taxon>
        <taxon>Pseudomonadati</taxon>
        <taxon>Bacteroidota</taxon>
        <taxon>Cytophagia</taxon>
        <taxon>Cytophagales</taxon>
        <taxon>Flammeovirgaceae</taxon>
        <taxon>Flammeovirga</taxon>
    </lineage>
</organism>
<dbReference type="OrthoDB" id="978759at2"/>
<dbReference type="RefSeq" id="WP_044225662.1">
    <property type="nucleotide sequence ID" value="NZ_JRYR02000001.1"/>
</dbReference>
<evidence type="ECO:0000313" key="3">
    <source>
        <dbReference type="EMBL" id="OHX67206.1"/>
    </source>
</evidence>
<keyword evidence="1" id="KW-0472">Membrane</keyword>
<keyword evidence="1" id="KW-1133">Transmembrane helix</keyword>
<feature type="transmembrane region" description="Helical" evidence="1">
    <location>
        <begin position="76"/>
        <end position="93"/>
    </location>
</feature>
<evidence type="ECO:0000259" key="2">
    <source>
        <dbReference type="Pfam" id="PF09835"/>
    </source>
</evidence>
<evidence type="ECO:0000256" key="1">
    <source>
        <dbReference type="SAM" id="Phobius"/>
    </source>
</evidence>
<accession>A0A1S1Z1R1</accession>
<feature type="transmembrane region" description="Helical" evidence="1">
    <location>
        <begin position="36"/>
        <end position="64"/>
    </location>
</feature>
<keyword evidence="4" id="KW-1185">Reference proteome</keyword>
<dbReference type="Pfam" id="PF09835">
    <property type="entry name" value="DUF2062"/>
    <property type="match status" value="1"/>
</dbReference>